<evidence type="ECO:0000259" key="2">
    <source>
        <dbReference type="Pfam" id="PF01872"/>
    </source>
</evidence>
<dbReference type="EMBL" id="QFRA01000018">
    <property type="protein sequence ID" value="PZR04288.1"/>
    <property type="molecule type" value="Genomic_DNA"/>
</dbReference>
<dbReference type="AlphaFoldDB" id="A0A2W5U612"/>
<organism evidence="3 4">
    <name type="scientific">Corynebacterium kroppenstedtii</name>
    <dbReference type="NCBI Taxonomy" id="161879"/>
    <lineage>
        <taxon>Bacteria</taxon>
        <taxon>Bacillati</taxon>
        <taxon>Actinomycetota</taxon>
        <taxon>Actinomycetes</taxon>
        <taxon>Mycobacteriales</taxon>
        <taxon>Corynebacteriaceae</taxon>
        <taxon>Corynebacterium</taxon>
    </lineage>
</organism>
<name>A0A2W5U612_9CORY</name>
<dbReference type="GO" id="GO:0008703">
    <property type="term" value="F:5-amino-6-(5-phosphoribosylamino)uracil reductase activity"/>
    <property type="evidence" value="ECO:0007669"/>
    <property type="project" value="InterPro"/>
</dbReference>
<evidence type="ECO:0000256" key="1">
    <source>
        <dbReference type="SAM" id="MobiDB-lite"/>
    </source>
</evidence>
<dbReference type="Proteomes" id="UP000249432">
    <property type="component" value="Unassembled WGS sequence"/>
</dbReference>
<dbReference type="Gene3D" id="3.40.430.10">
    <property type="entry name" value="Dihydrofolate Reductase, subunit A"/>
    <property type="match status" value="1"/>
</dbReference>
<feature type="compositionally biased region" description="Basic and acidic residues" evidence="1">
    <location>
        <begin position="153"/>
        <end position="162"/>
    </location>
</feature>
<feature type="compositionally biased region" description="Acidic residues" evidence="1">
    <location>
        <begin position="138"/>
        <end position="152"/>
    </location>
</feature>
<feature type="domain" description="Bacterial bifunctional deaminase-reductase C-terminal" evidence="2">
    <location>
        <begin position="39"/>
        <end position="253"/>
    </location>
</feature>
<evidence type="ECO:0000313" key="3">
    <source>
        <dbReference type="EMBL" id="PZR04288.1"/>
    </source>
</evidence>
<dbReference type="Pfam" id="PF01872">
    <property type="entry name" value="RibD_C"/>
    <property type="match status" value="1"/>
</dbReference>
<dbReference type="SUPFAM" id="SSF53597">
    <property type="entry name" value="Dihydrofolate reductase-like"/>
    <property type="match status" value="1"/>
</dbReference>
<comment type="caution">
    <text evidence="3">The sequence shown here is derived from an EMBL/GenBank/DDBJ whole genome shotgun (WGS) entry which is preliminary data.</text>
</comment>
<dbReference type="RefSeq" id="WP_303735081.1">
    <property type="nucleotide sequence ID" value="NZ_CAKZHK010000009.1"/>
</dbReference>
<feature type="region of interest" description="Disordered" evidence="1">
    <location>
        <begin position="132"/>
        <end position="168"/>
    </location>
</feature>
<protein>
    <recommendedName>
        <fullName evidence="2">Bacterial bifunctional deaminase-reductase C-terminal domain-containing protein</fullName>
    </recommendedName>
</protein>
<evidence type="ECO:0000313" key="4">
    <source>
        <dbReference type="Proteomes" id="UP000249432"/>
    </source>
</evidence>
<accession>A0A2W5U612</accession>
<proteinExistence type="predicted"/>
<gene>
    <name evidence="3" type="ORF">DI525_07300</name>
</gene>
<dbReference type="InterPro" id="IPR024072">
    <property type="entry name" value="DHFR-like_dom_sf"/>
</dbReference>
<sequence length="300" mass="31910">MAPSPTVTVFPPENDPDTDSALERFLPFPAPQTLNIRAIMVSTIDGASVASSGTSGELGGPIDSAMFALHRRQTEAVIAGLSTALAEGYGPIEFSAHEVQTRAHHVLPPTADLVLTTHQLDDKKLSDLLSSPLATTDDANDDQSESVDGDEDSGNHSSEEIQHGGSVIILTDRTAPEASTFSKNRTILRNHGINVDVLDKLDGTHIRQWLSDRYSIVDCEGGPRFLGSLISSRAIDEVILTIHPGVQAGNAPRIAYGTSDGTDEDAKTITGTPTDGELLAIGYDQDGAVFLRYGLCNKHT</sequence>
<dbReference type="InterPro" id="IPR002734">
    <property type="entry name" value="RibDG_C"/>
</dbReference>
<reference evidence="3 4" key="1">
    <citation type="submission" date="2017-08" db="EMBL/GenBank/DDBJ databases">
        <title>Infants hospitalized years apart are colonized by the same room-sourced microbial strains.</title>
        <authorList>
            <person name="Brooks B."/>
            <person name="Olm M.R."/>
            <person name="Firek B.A."/>
            <person name="Baker R."/>
            <person name="Thomas B.C."/>
            <person name="Morowitz M.J."/>
            <person name="Banfield J.F."/>
        </authorList>
    </citation>
    <scope>NUCLEOTIDE SEQUENCE [LARGE SCALE GENOMIC DNA]</scope>
    <source>
        <strain evidence="3">S2_003_000_R1_3</strain>
    </source>
</reference>
<dbReference type="GO" id="GO:0009231">
    <property type="term" value="P:riboflavin biosynthetic process"/>
    <property type="evidence" value="ECO:0007669"/>
    <property type="project" value="InterPro"/>
</dbReference>